<protein>
    <submittedName>
        <fullName evidence="4">Sporulation domain protein</fullName>
    </submittedName>
</protein>
<dbReference type="eggNOG" id="COG3087">
    <property type="taxonomic scope" value="Bacteria"/>
</dbReference>
<feature type="region of interest" description="Disordered" evidence="1">
    <location>
        <begin position="187"/>
        <end position="240"/>
    </location>
</feature>
<dbReference type="Gene3D" id="3.30.70.1070">
    <property type="entry name" value="Sporulation related repeat"/>
    <property type="match status" value="1"/>
</dbReference>
<dbReference type="OrthoDB" id="9810417at2"/>
<evidence type="ECO:0000256" key="2">
    <source>
        <dbReference type="SAM" id="SignalP"/>
    </source>
</evidence>
<comment type="caution">
    <text evidence="4">The sequence shown here is derived from an EMBL/GenBank/DDBJ whole genome shotgun (WGS) entry which is preliminary data.</text>
</comment>
<dbReference type="AlphaFoldDB" id="U7D689"/>
<dbReference type="PROSITE" id="PS51724">
    <property type="entry name" value="SPOR"/>
    <property type="match status" value="1"/>
</dbReference>
<dbReference type="SUPFAM" id="SSF110997">
    <property type="entry name" value="Sporulation related repeat"/>
    <property type="match status" value="1"/>
</dbReference>
<feature type="chain" id="PRO_5004681699" evidence="2">
    <location>
        <begin position="23"/>
        <end position="260"/>
    </location>
</feature>
<dbReference type="Pfam" id="PF05036">
    <property type="entry name" value="SPOR"/>
    <property type="match status" value="1"/>
</dbReference>
<accession>U7D689</accession>
<dbReference type="STRING" id="1313304.CALK_1015"/>
<keyword evidence="2" id="KW-0732">Signal</keyword>
<reference evidence="4 5" key="1">
    <citation type="journal article" date="2013" name="Environ. Microbiol.">
        <title>Genome analysis of Chitinivibrio alkaliphilus gen. nov., sp. nov., a novel extremely haloalkaliphilic anaerobic chitinolytic bacterium from the candidate phylum Termite Group 3.</title>
        <authorList>
            <person name="Sorokin D.Y."/>
            <person name="Gumerov V.M."/>
            <person name="Rakitin A.L."/>
            <person name="Beletsky A.V."/>
            <person name="Damste J.S."/>
            <person name="Muyzer G."/>
            <person name="Mardanov A.V."/>
            <person name="Ravin N.V."/>
        </authorList>
    </citation>
    <scope>NUCLEOTIDE SEQUENCE [LARGE SCALE GENOMIC DNA]</scope>
    <source>
        <strain evidence="4 5">ACht1</strain>
    </source>
</reference>
<evidence type="ECO:0000313" key="5">
    <source>
        <dbReference type="Proteomes" id="UP000017148"/>
    </source>
</evidence>
<evidence type="ECO:0000259" key="3">
    <source>
        <dbReference type="PROSITE" id="PS51724"/>
    </source>
</evidence>
<proteinExistence type="predicted"/>
<feature type="signal peptide" evidence="2">
    <location>
        <begin position="1"/>
        <end position="22"/>
    </location>
</feature>
<dbReference type="Proteomes" id="UP000017148">
    <property type="component" value="Unassembled WGS sequence"/>
</dbReference>
<feature type="domain" description="SPOR" evidence="3">
    <location>
        <begin position="96"/>
        <end position="179"/>
    </location>
</feature>
<sequence>MIKPALALFLSLALLLTLTGCGSREEEAPQDVEQESDRVEESQRTADDLFREFEDTDTTDEEDEAELDSGLERVDDIDDTLDEPPISDDAEYMPEFYTDGAYVVQISTIASQDIAEDVARKLEDSGYPVYIAEVLNPSPQLLGTYYRVRIGGFRSISAAEQFGDNVLVPQGYSYWVDNRSNDNVGIGDYGLGRSRDEERHSSETKDTLRSEEEEKVSTEDTEKVAETDTSQPSDDIPEDTLKEAVEEVDVIEDDWDTADW</sequence>
<evidence type="ECO:0000313" key="4">
    <source>
        <dbReference type="EMBL" id="ERP32034.1"/>
    </source>
</evidence>
<dbReference type="GO" id="GO:0042834">
    <property type="term" value="F:peptidoglycan binding"/>
    <property type="evidence" value="ECO:0007669"/>
    <property type="project" value="InterPro"/>
</dbReference>
<feature type="compositionally biased region" description="Acidic residues" evidence="1">
    <location>
        <begin position="54"/>
        <end position="91"/>
    </location>
</feature>
<gene>
    <name evidence="4" type="ORF">CALK_1015</name>
</gene>
<dbReference type="PROSITE" id="PS51257">
    <property type="entry name" value="PROKAR_LIPOPROTEIN"/>
    <property type="match status" value="1"/>
</dbReference>
<dbReference type="RefSeq" id="WP_022636509.1">
    <property type="nucleotide sequence ID" value="NZ_ASJR01000007.1"/>
</dbReference>
<name>U7D689_9BACT</name>
<dbReference type="EMBL" id="ASJR01000007">
    <property type="protein sequence ID" value="ERP32034.1"/>
    <property type="molecule type" value="Genomic_DNA"/>
</dbReference>
<keyword evidence="5" id="KW-1185">Reference proteome</keyword>
<feature type="compositionally biased region" description="Basic and acidic residues" evidence="1">
    <location>
        <begin position="35"/>
        <end position="53"/>
    </location>
</feature>
<feature type="compositionally biased region" description="Basic and acidic residues" evidence="1">
    <location>
        <begin position="193"/>
        <end position="226"/>
    </location>
</feature>
<evidence type="ECO:0000256" key="1">
    <source>
        <dbReference type="SAM" id="MobiDB-lite"/>
    </source>
</evidence>
<organism evidence="4 5">
    <name type="scientific">Chitinivibrio alkaliphilus ACht1</name>
    <dbReference type="NCBI Taxonomy" id="1313304"/>
    <lineage>
        <taxon>Bacteria</taxon>
        <taxon>Pseudomonadati</taxon>
        <taxon>Fibrobacterota</taxon>
        <taxon>Chitinivibrionia</taxon>
        <taxon>Chitinivibrionales</taxon>
        <taxon>Chitinivibrionaceae</taxon>
        <taxon>Chitinivibrio</taxon>
    </lineage>
</organism>
<feature type="region of interest" description="Disordered" evidence="1">
    <location>
        <begin position="23"/>
        <end position="91"/>
    </location>
</feature>
<dbReference type="InterPro" id="IPR036680">
    <property type="entry name" value="SPOR-like_sf"/>
</dbReference>
<dbReference type="InterPro" id="IPR007730">
    <property type="entry name" value="SPOR-like_dom"/>
</dbReference>